<name>A0A915KDG0_ROMCU</name>
<proteinExistence type="predicted"/>
<sequence length="162" mass="18352">MVCQSKPCVNEDEGIKNYCGPIFSETISQMCNGCVVGLNSRRTKRDITSRSKLTENECYKLKYYNFKPTLCCYCGCTIREMMNFCGTCFGKPKSPIFENICATREGFLTIGNSMDEVILHEKLSRLVNYPSSSLLPKPEQSTSDNAGDPQIRNLCENRLIRK</sequence>
<accession>A0A915KDG0</accession>
<dbReference type="Proteomes" id="UP000887565">
    <property type="component" value="Unplaced"/>
</dbReference>
<evidence type="ECO:0000313" key="2">
    <source>
        <dbReference type="WBParaSite" id="nRc.2.0.1.t36747-RA"/>
    </source>
</evidence>
<keyword evidence="1" id="KW-1185">Reference proteome</keyword>
<dbReference type="AlphaFoldDB" id="A0A915KDG0"/>
<organism evidence="1 2">
    <name type="scientific">Romanomermis culicivorax</name>
    <name type="common">Nematode worm</name>
    <dbReference type="NCBI Taxonomy" id="13658"/>
    <lineage>
        <taxon>Eukaryota</taxon>
        <taxon>Metazoa</taxon>
        <taxon>Ecdysozoa</taxon>
        <taxon>Nematoda</taxon>
        <taxon>Enoplea</taxon>
        <taxon>Dorylaimia</taxon>
        <taxon>Mermithida</taxon>
        <taxon>Mermithoidea</taxon>
        <taxon>Mermithidae</taxon>
        <taxon>Romanomermis</taxon>
    </lineage>
</organism>
<dbReference type="PROSITE" id="PS00262">
    <property type="entry name" value="INSULIN"/>
    <property type="match status" value="1"/>
</dbReference>
<dbReference type="WBParaSite" id="nRc.2.0.1.t36747-RA">
    <property type="protein sequence ID" value="nRc.2.0.1.t36747-RA"/>
    <property type="gene ID" value="nRc.2.0.1.g36747"/>
</dbReference>
<protein>
    <submittedName>
        <fullName evidence="2">Cysteine-rich DPF motif domain-containing protein 1</fullName>
    </submittedName>
</protein>
<evidence type="ECO:0000313" key="1">
    <source>
        <dbReference type="Proteomes" id="UP000887565"/>
    </source>
</evidence>
<reference evidence="2" key="1">
    <citation type="submission" date="2022-11" db="UniProtKB">
        <authorList>
            <consortium name="WormBaseParasite"/>
        </authorList>
    </citation>
    <scope>IDENTIFICATION</scope>
</reference>
<dbReference type="InterPro" id="IPR022353">
    <property type="entry name" value="Insulin_CS"/>
</dbReference>